<gene>
    <name evidence="1" type="ORF">RRG08_014072</name>
</gene>
<dbReference type="Proteomes" id="UP001283361">
    <property type="component" value="Unassembled WGS sequence"/>
</dbReference>
<evidence type="ECO:0000313" key="2">
    <source>
        <dbReference type="Proteomes" id="UP001283361"/>
    </source>
</evidence>
<comment type="caution">
    <text evidence="1">The sequence shown here is derived from an EMBL/GenBank/DDBJ whole genome shotgun (WGS) entry which is preliminary data.</text>
</comment>
<protein>
    <submittedName>
        <fullName evidence="1">Uncharacterized protein</fullName>
    </submittedName>
</protein>
<keyword evidence="2" id="KW-1185">Reference proteome</keyword>
<reference evidence="1" key="1">
    <citation type="journal article" date="2023" name="G3 (Bethesda)">
        <title>A reference genome for the long-term kleptoplast-retaining sea slug Elysia crispata morphotype clarki.</title>
        <authorList>
            <person name="Eastman K.E."/>
            <person name="Pendleton A.L."/>
            <person name="Shaikh M.A."/>
            <person name="Suttiyut T."/>
            <person name="Ogas R."/>
            <person name="Tomko P."/>
            <person name="Gavelis G."/>
            <person name="Widhalm J.R."/>
            <person name="Wisecaver J.H."/>
        </authorList>
    </citation>
    <scope>NUCLEOTIDE SEQUENCE</scope>
    <source>
        <strain evidence="1">ECLA1</strain>
    </source>
</reference>
<evidence type="ECO:0000313" key="1">
    <source>
        <dbReference type="EMBL" id="KAK3778445.1"/>
    </source>
</evidence>
<dbReference type="AlphaFoldDB" id="A0AAE0ZZJ1"/>
<dbReference type="EMBL" id="JAWDGP010002956">
    <property type="protein sequence ID" value="KAK3778445.1"/>
    <property type="molecule type" value="Genomic_DNA"/>
</dbReference>
<accession>A0AAE0ZZJ1</accession>
<proteinExistence type="predicted"/>
<organism evidence="1 2">
    <name type="scientific">Elysia crispata</name>
    <name type="common">lettuce slug</name>
    <dbReference type="NCBI Taxonomy" id="231223"/>
    <lineage>
        <taxon>Eukaryota</taxon>
        <taxon>Metazoa</taxon>
        <taxon>Spiralia</taxon>
        <taxon>Lophotrochozoa</taxon>
        <taxon>Mollusca</taxon>
        <taxon>Gastropoda</taxon>
        <taxon>Heterobranchia</taxon>
        <taxon>Euthyneura</taxon>
        <taxon>Panpulmonata</taxon>
        <taxon>Sacoglossa</taxon>
        <taxon>Placobranchoidea</taxon>
        <taxon>Plakobranchidae</taxon>
        <taxon>Elysia</taxon>
    </lineage>
</organism>
<sequence length="119" mass="13213">MSLNLQVLSICAGLLWRDVSQYKAEPIAQVHRTAHKTPLPGCKGIFSRTSTTILAKLIQSNKPRPEICFQNSAQHPFFNFLPVTPMGITKICVELQRMETPGKKPIQCPPIAGGQTTWL</sequence>
<name>A0AAE0ZZJ1_9GAST</name>